<comment type="caution">
    <text evidence="2">The sequence shown here is derived from an EMBL/GenBank/DDBJ whole genome shotgun (WGS) entry which is preliminary data.</text>
</comment>
<accession>A0A4Y7X1U7</accession>
<name>A0A0M0KK57_ALKHA</name>
<keyword evidence="1" id="KW-0812">Transmembrane</keyword>
<evidence type="ECO:0000256" key="1">
    <source>
        <dbReference type="SAM" id="Phobius"/>
    </source>
</evidence>
<accession>A0A0M0KK57</accession>
<proteinExistence type="predicted"/>
<dbReference type="EMBL" id="LILD01000001">
    <property type="protein sequence ID" value="KOO38962.1"/>
    <property type="molecule type" value="Genomic_DNA"/>
</dbReference>
<feature type="transmembrane region" description="Helical" evidence="1">
    <location>
        <begin position="42"/>
        <end position="60"/>
    </location>
</feature>
<reference evidence="2" key="1">
    <citation type="submission" date="2015-08" db="EMBL/GenBank/DDBJ databases">
        <title>Complete DNA Sequence of Pseudomonas syringae pv. actinidiae, the Causal Agent of Kiwifruit Canker Disease.</title>
        <authorList>
            <person name="Rikkerink E.H.A."/>
            <person name="Fineran P.C."/>
        </authorList>
    </citation>
    <scope>NUCLEOTIDE SEQUENCE</scope>
    <source>
        <strain evidence="2">DSM 13666</strain>
    </source>
</reference>
<keyword evidence="1" id="KW-1133">Transmembrane helix</keyword>
<dbReference type="PATRIC" id="fig|136160.3.peg.2119"/>
<sequence>MNLSIQQKNTICVIILLILMLLPVWAAMVSPLDFQGALKLFPLDFSLFFAFLMGGIIVNYTLRSSKFMIVIMIVAAIGLAVIAYGFIV</sequence>
<feature type="transmembrane region" description="Helical" evidence="1">
    <location>
        <begin position="67"/>
        <end position="87"/>
    </location>
</feature>
<dbReference type="RefSeq" id="WP_010898355.1">
    <property type="nucleotide sequence ID" value="NZ_CP040441.1"/>
</dbReference>
<evidence type="ECO:0000313" key="2">
    <source>
        <dbReference type="EMBL" id="KOO38962.1"/>
    </source>
</evidence>
<protein>
    <submittedName>
        <fullName evidence="2">Uncharacterized protein</fullName>
    </submittedName>
</protein>
<keyword evidence="1" id="KW-0472">Membrane</keyword>
<dbReference type="GeneID" id="87597740"/>
<gene>
    <name evidence="2" type="ORF">AMD02_08875</name>
</gene>
<dbReference type="AlphaFoldDB" id="A0A0M0KK57"/>
<organism evidence="2">
    <name type="scientific">Halalkalibacterium halodurans</name>
    <name type="common">Bacillus halodurans</name>
    <dbReference type="NCBI Taxonomy" id="86665"/>
    <lineage>
        <taxon>Bacteria</taxon>
        <taxon>Bacillati</taxon>
        <taxon>Bacillota</taxon>
        <taxon>Bacilli</taxon>
        <taxon>Bacillales</taxon>
        <taxon>Bacillaceae</taxon>
        <taxon>Halalkalibacterium (ex Joshi et al. 2022)</taxon>
    </lineage>
</organism>
<dbReference type="OMA" id="GAIIVNY"/>